<dbReference type="SUPFAM" id="SSF51735">
    <property type="entry name" value="NAD(P)-binding Rossmann-fold domains"/>
    <property type="match status" value="1"/>
</dbReference>
<dbReference type="PRINTS" id="PR00081">
    <property type="entry name" value="GDHRDH"/>
</dbReference>
<feature type="domain" description="Ketoreductase" evidence="2">
    <location>
        <begin position="6"/>
        <end position="145"/>
    </location>
</feature>
<dbReference type="PRINTS" id="PR00080">
    <property type="entry name" value="SDRFAMILY"/>
</dbReference>
<name>A0A2T1GBD6_9CYAN</name>
<dbReference type="InterPro" id="IPR002347">
    <property type="entry name" value="SDR_fam"/>
</dbReference>
<dbReference type="OrthoDB" id="9785520at2"/>
<dbReference type="FunFam" id="3.40.50.720:FF:000084">
    <property type="entry name" value="Short-chain dehydrogenase reductase"/>
    <property type="match status" value="1"/>
</dbReference>
<dbReference type="InterPro" id="IPR036291">
    <property type="entry name" value="NAD(P)-bd_dom_sf"/>
</dbReference>
<protein>
    <submittedName>
        <fullName evidence="3">Sugar dehydrogenase</fullName>
    </submittedName>
</protein>
<dbReference type="RefSeq" id="WP_106307634.1">
    <property type="nucleotide sequence ID" value="NZ_PVWO01000246.1"/>
</dbReference>
<sequence>MSLKDKVVLITGGGSGIGADAAQAFYQAGAKIVLNGRREEILAQTAARIDPTGERVVYMTGDIGQLETSQNIVKLAGSRFGGVDILLNNAGVFAPKPFLEHTAADLDSYLNLLRGYFYMSQAAIAQMQQRESGSIVNIGSMWSSHAIAATPCSGSSTAKGGVHALTRNLAIEFAPARIRVNAIAPAVVETPLFDSILTPEQLAAFDTFHPLGRNGQVSDTTAAILFLADDSYSSWITGVVLPVDGGVTAGRH</sequence>
<dbReference type="Pfam" id="PF13561">
    <property type="entry name" value="adh_short_C2"/>
    <property type="match status" value="1"/>
</dbReference>
<dbReference type="AlphaFoldDB" id="A0A2T1GBD6"/>
<dbReference type="EMBL" id="PVWO01000246">
    <property type="protein sequence ID" value="PSB54619.1"/>
    <property type="molecule type" value="Genomic_DNA"/>
</dbReference>
<gene>
    <name evidence="3" type="ORF">C7B77_17615</name>
</gene>
<dbReference type="SMART" id="SM00822">
    <property type="entry name" value="PKS_KR"/>
    <property type="match status" value="1"/>
</dbReference>
<dbReference type="InterPro" id="IPR057326">
    <property type="entry name" value="KR_dom"/>
</dbReference>
<dbReference type="GO" id="GO:0016491">
    <property type="term" value="F:oxidoreductase activity"/>
    <property type="evidence" value="ECO:0007669"/>
    <property type="project" value="UniProtKB-KW"/>
</dbReference>
<dbReference type="Gene3D" id="3.40.50.720">
    <property type="entry name" value="NAD(P)-binding Rossmann-like Domain"/>
    <property type="match status" value="1"/>
</dbReference>
<dbReference type="PANTHER" id="PTHR43639:SF9">
    <property type="entry name" value="BLL5898 PROTEIN"/>
    <property type="match status" value="1"/>
</dbReference>
<evidence type="ECO:0000313" key="3">
    <source>
        <dbReference type="EMBL" id="PSB54619.1"/>
    </source>
</evidence>
<accession>A0A2T1GBD6</accession>
<dbReference type="PANTHER" id="PTHR43639">
    <property type="entry name" value="OXIDOREDUCTASE, SHORT-CHAIN DEHYDROGENASE/REDUCTASE FAMILY (AFU_ORTHOLOGUE AFUA_5G02870)"/>
    <property type="match status" value="1"/>
</dbReference>
<evidence type="ECO:0000259" key="2">
    <source>
        <dbReference type="SMART" id="SM00822"/>
    </source>
</evidence>
<evidence type="ECO:0000313" key="4">
    <source>
        <dbReference type="Proteomes" id="UP000238937"/>
    </source>
</evidence>
<reference evidence="3 4" key="1">
    <citation type="submission" date="2018-03" db="EMBL/GenBank/DDBJ databases">
        <title>The ancient ancestry and fast evolution of plastids.</title>
        <authorList>
            <person name="Moore K.R."/>
            <person name="Magnabosco C."/>
            <person name="Momper L."/>
            <person name="Gold D.A."/>
            <person name="Bosak T."/>
            <person name="Fournier G.P."/>
        </authorList>
    </citation>
    <scope>NUCLEOTIDE SEQUENCE [LARGE SCALE GENOMIC DNA]</scope>
    <source>
        <strain evidence="3 4">CCALA 037</strain>
    </source>
</reference>
<comment type="caution">
    <text evidence="3">The sequence shown here is derived from an EMBL/GenBank/DDBJ whole genome shotgun (WGS) entry which is preliminary data.</text>
</comment>
<proteinExistence type="predicted"/>
<evidence type="ECO:0000256" key="1">
    <source>
        <dbReference type="ARBA" id="ARBA00023002"/>
    </source>
</evidence>
<keyword evidence="1" id="KW-0560">Oxidoreductase</keyword>
<dbReference type="CDD" id="cd05233">
    <property type="entry name" value="SDR_c"/>
    <property type="match status" value="1"/>
</dbReference>
<organism evidence="3 4">
    <name type="scientific">Chamaesiphon polymorphus CCALA 037</name>
    <dbReference type="NCBI Taxonomy" id="2107692"/>
    <lineage>
        <taxon>Bacteria</taxon>
        <taxon>Bacillati</taxon>
        <taxon>Cyanobacteriota</taxon>
        <taxon>Cyanophyceae</taxon>
        <taxon>Gomontiellales</taxon>
        <taxon>Chamaesiphonaceae</taxon>
        <taxon>Chamaesiphon</taxon>
    </lineage>
</organism>
<keyword evidence="4" id="KW-1185">Reference proteome</keyword>
<dbReference type="Proteomes" id="UP000238937">
    <property type="component" value="Unassembled WGS sequence"/>
</dbReference>